<evidence type="ECO:0000256" key="2">
    <source>
        <dbReference type="ARBA" id="ARBA00022729"/>
    </source>
</evidence>
<evidence type="ECO:0000256" key="3">
    <source>
        <dbReference type="ARBA" id="ARBA00023136"/>
    </source>
</evidence>
<dbReference type="Proteomes" id="UP000561459">
    <property type="component" value="Unassembled WGS sequence"/>
</dbReference>
<evidence type="ECO:0000256" key="5">
    <source>
        <dbReference type="SAM" id="SignalP"/>
    </source>
</evidence>
<dbReference type="AlphaFoldDB" id="A0A7W6FZB4"/>
<gene>
    <name evidence="7" type="ORF">GGR39_002598</name>
</gene>
<dbReference type="PANTHER" id="PTHR34001">
    <property type="entry name" value="BLL7405 PROTEIN"/>
    <property type="match status" value="1"/>
</dbReference>
<evidence type="ECO:0000313" key="7">
    <source>
        <dbReference type="EMBL" id="MBB3940935.1"/>
    </source>
</evidence>
<dbReference type="InterPro" id="IPR051692">
    <property type="entry name" value="OMP-like"/>
</dbReference>
<dbReference type="SUPFAM" id="SSF56925">
    <property type="entry name" value="OMPA-like"/>
    <property type="match status" value="1"/>
</dbReference>
<dbReference type="EMBL" id="JACIDY010000006">
    <property type="protein sequence ID" value="MBB3940935.1"/>
    <property type="molecule type" value="Genomic_DNA"/>
</dbReference>
<name>A0A7W6FZB4_9SPHN</name>
<evidence type="ECO:0000313" key="8">
    <source>
        <dbReference type="Proteomes" id="UP000561459"/>
    </source>
</evidence>
<keyword evidence="8" id="KW-1185">Reference proteome</keyword>
<dbReference type="PANTHER" id="PTHR34001:SF3">
    <property type="entry name" value="BLL7405 PROTEIN"/>
    <property type="match status" value="1"/>
</dbReference>
<protein>
    <submittedName>
        <fullName evidence="7">Outer membrane immunogenic protein</fullName>
    </submittedName>
</protein>
<feature type="chain" id="PRO_5030792403" evidence="5">
    <location>
        <begin position="22"/>
        <end position="221"/>
    </location>
</feature>
<keyword evidence="2 5" id="KW-0732">Signal</keyword>
<organism evidence="7 8">
    <name type="scientific">Novosphingobium fluoreni</name>
    <dbReference type="NCBI Taxonomy" id="1391222"/>
    <lineage>
        <taxon>Bacteria</taxon>
        <taxon>Pseudomonadati</taxon>
        <taxon>Pseudomonadota</taxon>
        <taxon>Alphaproteobacteria</taxon>
        <taxon>Sphingomonadales</taxon>
        <taxon>Sphingomonadaceae</taxon>
        <taxon>Novosphingobium</taxon>
    </lineage>
</organism>
<feature type="domain" description="Outer membrane protein beta-barrel" evidence="6">
    <location>
        <begin position="12"/>
        <end position="221"/>
    </location>
</feature>
<feature type="signal peptide" evidence="5">
    <location>
        <begin position="1"/>
        <end position="21"/>
    </location>
</feature>
<comment type="caution">
    <text evidence="7">The sequence shown here is derived from an EMBL/GenBank/DDBJ whole genome shotgun (WGS) entry which is preliminary data.</text>
</comment>
<dbReference type="GO" id="GO:0016020">
    <property type="term" value="C:membrane"/>
    <property type="evidence" value="ECO:0007669"/>
    <property type="project" value="UniProtKB-SubCell"/>
</dbReference>
<keyword evidence="3" id="KW-0472">Membrane</keyword>
<reference evidence="7 8" key="1">
    <citation type="submission" date="2020-08" db="EMBL/GenBank/DDBJ databases">
        <title>Genomic Encyclopedia of Type Strains, Phase IV (KMG-IV): sequencing the most valuable type-strain genomes for metagenomic binning, comparative biology and taxonomic classification.</title>
        <authorList>
            <person name="Goeker M."/>
        </authorList>
    </citation>
    <scope>NUCLEOTIDE SEQUENCE [LARGE SCALE GENOMIC DNA]</scope>
    <source>
        <strain evidence="7 8">DSM 27568</strain>
    </source>
</reference>
<dbReference type="InterPro" id="IPR027385">
    <property type="entry name" value="Beta-barrel_OMP"/>
</dbReference>
<comment type="subcellular location">
    <subcellularLocation>
        <location evidence="1">Membrane</location>
    </subcellularLocation>
</comment>
<sequence length="221" mass="23866">MKKVLACLATGTALLSVPAMAQTAEGSFTGPRVEAIVGYDITKAGSDVDDDFNDRNDQSIDGLLYGGGIGYDYDFGRAVVGVEGEVTGSTAKTSFNDDGDFEGFGLGNVKTKRDFYVGARAGIKATPNTLVYVKGGYTNARFGARASDGTNISRLNFDADGWRLGAGVEQKFGTNTFAKLEYRYSNYSKAELDFRDDIPDSDRFNVDLDRHQVVASVGYRF</sequence>
<dbReference type="RefSeq" id="WP_183617489.1">
    <property type="nucleotide sequence ID" value="NZ_JACIDY010000006.1"/>
</dbReference>
<dbReference type="Pfam" id="PF13505">
    <property type="entry name" value="OMP_b-brl"/>
    <property type="match status" value="1"/>
</dbReference>
<accession>A0A7W6FZB4</accession>
<comment type="similarity">
    <text evidence="4">Belongs to the Omp25/RopB family.</text>
</comment>
<evidence type="ECO:0000259" key="6">
    <source>
        <dbReference type="Pfam" id="PF13505"/>
    </source>
</evidence>
<evidence type="ECO:0000256" key="4">
    <source>
        <dbReference type="ARBA" id="ARBA00038306"/>
    </source>
</evidence>
<dbReference type="InterPro" id="IPR011250">
    <property type="entry name" value="OMP/PagP_B-barrel"/>
</dbReference>
<evidence type="ECO:0000256" key="1">
    <source>
        <dbReference type="ARBA" id="ARBA00004370"/>
    </source>
</evidence>
<dbReference type="Gene3D" id="2.40.160.20">
    <property type="match status" value="1"/>
</dbReference>
<proteinExistence type="inferred from homology"/>